<dbReference type="InterPro" id="IPR036388">
    <property type="entry name" value="WH-like_DNA-bd_sf"/>
</dbReference>
<keyword evidence="2" id="KW-0238">DNA-binding</keyword>
<feature type="domain" description="HTH luxR-type" evidence="1">
    <location>
        <begin position="802"/>
        <end position="859"/>
    </location>
</feature>
<dbReference type="OrthoDB" id="3333376at2"/>
<dbReference type="RefSeq" id="WP_133907363.1">
    <property type="nucleotide sequence ID" value="NZ_SOCP01000018.1"/>
</dbReference>
<evidence type="ECO:0000313" key="3">
    <source>
        <dbReference type="Proteomes" id="UP000294927"/>
    </source>
</evidence>
<evidence type="ECO:0000259" key="1">
    <source>
        <dbReference type="SMART" id="SM00421"/>
    </source>
</evidence>
<dbReference type="GO" id="GO:0006355">
    <property type="term" value="P:regulation of DNA-templated transcription"/>
    <property type="evidence" value="ECO:0007669"/>
    <property type="project" value="InterPro"/>
</dbReference>
<dbReference type="AlphaFoldDB" id="A0A4R7V3V0"/>
<dbReference type="InterPro" id="IPR016032">
    <property type="entry name" value="Sig_transdc_resp-reg_C-effctor"/>
</dbReference>
<accession>A0A4R7V3V0</accession>
<keyword evidence="3" id="KW-1185">Reference proteome</keyword>
<protein>
    <submittedName>
        <fullName evidence="2">DNA-binding NarL/FixJ family response regulator</fullName>
    </submittedName>
</protein>
<dbReference type="EMBL" id="SOCP01000018">
    <property type="protein sequence ID" value="TDV42156.1"/>
    <property type="molecule type" value="Genomic_DNA"/>
</dbReference>
<gene>
    <name evidence="2" type="ORF">CLV71_11826</name>
</gene>
<dbReference type="InterPro" id="IPR041664">
    <property type="entry name" value="AAA_16"/>
</dbReference>
<dbReference type="SUPFAM" id="SSF46894">
    <property type="entry name" value="C-terminal effector domain of the bipartite response regulators"/>
    <property type="match status" value="1"/>
</dbReference>
<comment type="caution">
    <text evidence="2">The sequence shown here is derived from an EMBL/GenBank/DDBJ whole genome shotgun (WGS) entry which is preliminary data.</text>
</comment>
<organism evidence="2 3">
    <name type="scientific">Actinophytocola oryzae</name>
    <dbReference type="NCBI Taxonomy" id="502181"/>
    <lineage>
        <taxon>Bacteria</taxon>
        <taxon>Bacillati</taxon>
        <taxon>Actinomycetota</taxon>
        <taxon>Actinomycetes</taxon>
        <taxon>Pseudonocardiales</taxon>
        <taxon>Pseudonocardiaceae</taxon>
    </lineage>
</organism>
<dbReference type="Gene3D" id="1.10.10.10">
    <property type="entry name" value="Winged helix-like DNA-binding domain superfamily/Winged helix DNA-binding domain"/>
    <property type="match status" value="1"/>
</dbReference>
<name>A0A4R7V3V0_9PSEU</name>
<evidence type="ECO:0000313" key="2">
    <source>
        <dbReference type="EMBL" id="TDV42156.1"/>
    </source>
</evidence>
<reference evidence="2 3" key="1">
    <citation type="submission" date="2019-03" db="EMBL/GenBank/DDBJ databases">
        <title>Genomic Encyclopedia of Archaeal and Bacterial Type Strains, Phase II (KMG-II): from individual species to whole genera.</title>
        <authorList>
            <person name="Goeker M."/>
        </authorList>
    </citation>
    <scope>NUCLEOTIDE SEQUENCE [LARGE SCALE GENOMIC DNA]</scope>
    <source>
        <strain evidence="2 3">DSM 45499</strain>
    </source>
</reference>
<dbReference type="Gene3D" id="3.40.50.300">
    <property type="entry name" value="P-loop containing nucleotide triphosphate hydrolases"/>
    <property type="match status" value="1"/>
</dbReference>
<dbReference type="SMART" id="SM00421">
    <property type="entry name" value="HTH_LUXR"/>
    <property type="match status" value="1"/>
</dbReference>
<sequence>MLDEIVAARRPLVLVTGAEGIGKTTLLAQLSDLLLRKGCRVTASRATARGDLLPIRFAPGEHAVRLPAPDQAGAPFGPVQGAADNPELARRVATMIATPNTVLLIDDAQWLDPDSLAVLHALVRGRTRCVCAFRSTPPTPRMAAVLRDLRAADLVDQFRLVPATHRAVAREVTTMLTASPEPALTRRVRELSRGLPAAVRDTVEALLRNGSVQVVDRRAYLVRPGTPVVPPADNQLVEAVRDLGADCWAAAKAMAVLAPLGTEVPTLLAEVLRVEEPDAQALLDRLADAGVVHRGRSWRFVVPLVGAALFACLGPFERRALSAAVVTAVWTNTAVCDDQDYLADRIADAGALVDTERALRELLHRAAAVRDDRPECALRWLAAATELACDQRQRARVLLMHTATCFVLGDHDQCLHGALRLLEDHADQLSPDTTQEVAAMATAALGAAGNREALGEVVAGQGHWAGRSTVTHALACGWLDRWREARDLLRESGWDEGNPTSAMLGGLTATMAELWTGSPERFERSLAGRRDWPLRSSRRHLLDQVDSHVSALLVTGDTHRAERLLAEEGLAAEELPLYCRSMLAAARGDAEAAVDLARRSIACAETRSAGMYASTVSVLVARGELATARQLLDTARATPPTLAHLLDLADAQVDRAFGDDDGASARLRRCVTESGLAVGMDVVWSELVDLALERGDRAEAEQGLAALERLCQTSRATMLTLLARATVDKDHEAARECERLVRERAQPLEQAIVLDRLVRHGGADPRLLAEAYGLLGTLDAVLYRAWSRNVMRDHGVPVPGRKETVAENERLLAMLAAGGLSNKQLAAALRTSDKSVEGRLSRLFVRTGYRSRIELSTAMLNGEYRSASENS</sequence>
<dbReference type="SUPFAM" id="SSF52540">
    <property type="entry name" value="P-loop containing nucleoside triphosphate hydrolases"/>
    <property type="match status" value="1"/>
</dbReference>
<proteinExistence type="predicted"/>
<dbReference type="InterPro" id="IPR000792">
    <property type="entry name" value="Tscrpt_reg_LuxR_C"/>
</dbReference>
<dbReference type="GO" id="GO:0003677">
    <property type="term" value="F:DNA binding"/>
    <property type="evidence" value="ECO:0007669"/>
    <property type="project" value="UniProtKB-KW"/>
</dbReference>
<dbReference type="InterPro" id="IPR027417">
    <property type="entry name" value="P-loop_NTPase"/>
</dbReference>
<dbReference type="Proteomes" id="UP000294927">
    <property type="component" value="Unassembled WGS sequence"/>
</dbReference>
<dbReference type="Pfam" id="PF13191">
    <property type="entry name" value="AAA_16"/>
    <property type="match status" value="1"/>
</dbReference>